<feature type="region of interest" description="Disordered" evidence="1">
    <location>
        <begin position="1"/>
        <end position="25"/>
    </location>
</feature>
<protein>
    <submittedName>
        <fullName evidence="2">Uncharacterized protein</fullName>
    </submittedName>
</protein>
<evidence type="ECO:0000256" key="1">
    <source>
        <dbReference type="SAM" id="MobiDB-lite"/>
    </source>
</evidence>
<accession>A0A8D9FCZ7</accession>
<reference evidence="2" key="1">
    <citation type="submission" date="2021-05" db="EMBL/GenBank/DDBJ databases">
        <authorList>
            <person name="Alioto T."/>
            <person name="Alioto T."/>
            <person name="Gomez Garrido J."/>
        </authorList>
    </citation>
    <scope>NUCLEOTIDE SEQUENCE</scope>
</reference>
<dbReference type="AlphaFoldDB" id="A0A8D9FCZ7"/>
<name>A0A8D9FCZ7_9HEMI</name>
<dbReference type="EMBL" id="HBUF01641148">
    <property type="protein sequence ID" value="CAG6784994.1"/>
    <property type="molecule type" value="Transcribed_RNA"/>
</dbReference>
<evidence type="ECO:0000313" key="2">
    <source>
        <dbReference type="EMBL" id="CAG6784994.1"/>
    </source>
</evidence>
<organism evidence="2">
    <name type="scientific">Cacopsylla melanoneura</name>
    <dbReference type="NCBI Taxonomy" id="428564"/>
    <lineage>
        <taxon>Eukaryota</taxon>
        <taxon>Metazoa</taxon>
        <taxon>Ecdysozoa</taxon>
        <taxon>Arthropoda</taxon>
        <taxon>Hexapoda</taxon>
        <taxon>Insecta</taxon>
        <taxon>Pterygota</taxon>
        <taxon>Neoptera</taxon>
        <taxon>Paraneoptera</taxon>
        <taxon>Hemiptera</taxon>
        <taxon>Sternorrhyncha</taxon>
        <taxon>Psylloidea</taxon>
        <taxon>Psyllidae</taxon>
        <taxon>Psyllinae</taxon>
        <taxon>Cacopsylla</taxon>
    </lineage>
</organism>
<proteinExistence type="predicted"/>
<sequence length="100" mass="11720">MKQEAKKGSVPNLSRVQERVHQATGVSIRSIQRILKEPSDNNAKFRTPNKKRNRIKPKSDIDDFDLCVFRRTINEFHITHKERPTVKSQLQKDINDLLIK</sequence>